<evidence type="ECO:0000256" key="3">
    <source>
        <dbReference type="ARBA" id="ARBA00023212"/>
    </source>
</evidence>
<dbReference type="PANTHER" id="PTHR46126:SF1">
    <property type="entry name" value="DYNACTIN SUBUNIT 5"/>
    <property type="match status" value="1"/>
</dbReference>
<evidence type="ECO:0000256" key="1">
    <source>
        <dbReference type="ARBA" id="ARBA00004245"/>
    </source>
</evidence>
<gene>
    <name evidence="6" type="ORF">PAPYR_131</name>
</gene>
<dbReference type="InterPro" id="IPR047125">
    <property type="entry name" value="DCTN5"/>
</dbReference>
<name>A0ABQ8UYR7_9EUKA</name>
<comment type="caution">
    <text evidence="6">The sequence shown here is derived from an EMBL/GenBank/DDBJ whole genome shotgun (WGS) entry which is preliminary data.</text>
</comment>
<dbReference type="InterPro" id="IPR011004">
    <property type="entry name" value="Trimer_LpxA-like_sf"/>
</dbReference>
<protein>
    <recommendedName>
        <fullName evidence="5">Dynactin subunit 5</fullName>
    </recommendedName>
</protein>
<keyword evidence="3" id="KW-0206">Cytoskeleton</keyword>
<dbReference type="EMBL" id="JAPMOS010000001">
    <property type="protein sequence ID" value="KAJ4462917.1"/>
    <property type="molecule type" value="Genomic_DNA"/>
</dbReference>
<dbReference type="SUPFAM" id="SSF51161">
    <property type="entry name" value="Trimeric LpxA-like enzymes"/>
    <property type="match status" value="1"/>
</dbReference>
<evidence type="ECO:0000256" key="5">
    <source>
        <dbReference type="ARBA" id="ARBA00034865"/>
    </source>
</evidence>
<dbReference type="PANTHER" id="PTHR46126">
    <property type="entry name" value="DYNACTIN SUBUNIT 5"/>
    <property type="match status" value="1"/>
</dbReference>
<evidence type="ECO:0000313" key="7">
    <source>
        <dbReference type="Proteomes" id="UP001141327"/>
    </source>
</evidence>
<evidence type="ECO:0000256" key="4">
    <source>
        <dbReference type="ARBA" id="ARBA00034706"/>
    </source>
</evidence>
<accession>A0ABQ8UYR7</accession>
<sequence>MLGSLEDQSQWWQSAAQNKMSRDTTLCGVENISLKGKDVIMKKVTLRADLAHITIGRLCVIGPRTILQPSKKKGVYYPLDVGEYVFIGEDVHIDSNSIGNYVHIGNRAVISQRAQLMDGCAVDDGAVVPPGMVVPPLTKVAGSPGSDADLSFGDPTASTKLTDNIFFATDPAYSRNTSFFADFGPNIGTAKEYQGEGCLFFGVECEITYDCPANHSA</sequence>
<proteinExistence type="inferred from homology"/>
<evidence type="ECO:0000313" key="6">
    <source>
        <dbReference type="EMBL" id="KAJ4462917.1"/>
    </source>
</evidence>
<keyword evidence="2" id="KW-0963">Cytoplasm</keyword>
<reference evidence="6" key="1">
    <citation type="journal article" date="2022" name="bioRxiv">
        <title>Genomics of Preaxostyla Flagellates Illuminates Evolutionary Transitions and the Path Towards Mitochondrial Loss.</title>
        <authorList>
            <person name="Novak L.V.F."/>
            <person name="Treitli S.C."/>
            <person name="Pyrih J."/>
            <person name="Halakuc P."/>
            <person name="Pipaliya S.V."/>
            <person name="Vacek V."/>
            <person name="Brzon O."/>
            <person name="Soukal P."/>
            <person name="Eme L."/>
            <person name="Dacks J.B."/>
            <person name="Karnkowska A."/>
            <person name="Elias M."/>
            <person name="Hampl V."/>
        </authorList>
    </citation>
    <scope>NUCLEOTIDE SEQUENCE</scope>
    <source>
        <strain evidence="6">RCP-MX</strain>
    </source>
</reference>
<evidence type="ECO:0000256" key="2">
    <source>
        <dbReference type="ARBA" id="ARBA00022490"/>
    </source>
</evidence>
<dbReference type="Proteomes" id="UP001141327">
    <property type="component" value="Unassembled WGS sequence"/>
</dbReference>
<keyword evidence="7" id="KW-1185">Reference proteome</keyword>
<comment type="subcellular location">
    <subcellularLocation>
        <location evidence="1">Cytoplasm</location>
        <location evidence="1">Cytoskeleton</location>
    </subcellularLocation>
</comment>
<dbReference type="Gene3D" id="2.160.10.10">
    <property type="entry name" value="Hexapeptide repeat proteins"/>
    <property type="match status" value="1"/>
</dbReference>
<organism evidence="6 7">
    <name type="scientific">Paratrimastix pyriformis</name>
    <dbReference type="NCBI Taxonomy" id="342808"/>
    <lineage>
        <taxon>Eukaryota</taxon>
        <taxon>Metamonada</taxon>
        <taxon>Preaxostyla</taxon>
        <taxon>Paratrimastigidae</taxon>
        <taxon>Paratrimastix</taxon>
    </lineage>
</organism>
<comment type="similarity">
    <text evidence="4">Belongs to the dynactin subunits 5/6 family. Dynactin subunit 5 subfamily.</text>
</comment>
<dbReference type="Pfam" id="PF21711">
    <property type="entry name" value="DCTN5"/>
    <property type="match status" value="1"/>
</dbReference>